<dbReference type="InterPro" id="IPR000297">
    <property type="entry name" value="PPIase_PpiC"/>
</dbReference>
<proteinExistence type="predicted"/>
<dbReference type="Pfam" id="PF00534">
    <property type="entry name" value="Glycos_transf_1"/>
    <property type="match status" value="1"/>
</dbReference>
<dbReference type="CDD" id="cd03818">
    <property type="entry name" value="GT4_ExpC-like"/>
    <property type="match status" value="1"/>
</dbReference>
<dbReference type="GO" id="GO:0016757">
    <property type="term" value="F:glycosyltransferase activity"/>
    <property type="evidence" value="ECO:0007669"/>
    <property type="project" value="InterPro"/>
</dbReference>
<evidence type="ECO:0000256" key="2">
    <source>
        <dbReference type="PROSITE-ProRule" id="PRU00278"/>
    </source>
</evidence>
<name>A0AA40VQQ8_9NOST</name>
<feature type="domain" description="PpiC" evidence="3">
    <location>
        <begin position="553"/>
        <end position="645"/>
    </location>
</feature>
<protein>
    <submittedName>
        <fullName evidence="4">Glycosyltransferase</fullName>
    </submittedName>
</protein>
<keyword evidence="5" id="KW-1185">Reference proteome</keyword>
<keyword evidence="2" id="KW-0413">Isomerase</keyword>
<dbReference type="EMBL" id="VJXY01000010">
    <property type="protein sequence ID" value="MBD6616439.1"/>
    <property type="molecule type" value="Genomic_DNA"/>
</dbReference>
<dbReference type="RefSeq" id="WP_191757678.1">
    <property type="nucleotide sequence ID" value="NZ_VJXY01000010.1"/>
</dbReference>
<dbReference type="AlphaFoldDB" id="A0AA40VQQ8"/>
<dbReference type="Proteomes" id="UP001165986">
    <property type="component" value="Unassembled WGS sequence"/>
</dbReference>
<dbReference type="PANTHER" id="PTHR46401:SF2">
    <property type="entry name" value="GLYCOSYLTRANSFERASE WBBK-RELATED"/>
    <property type="match status" value="1"/>
</dbReference>
<dbReference type="GO" id="GO:0009103">
    <property type="term" value="P:lipopolysaccharide biosynthetic process"/>
    <property type="evidence" value="ECO:0007669"/>
    <property type="project" value="TreeGrafter"/>
</dbReference>
<evidence type="ECO:0000313" key="4">
    <source>
        <dbReference type="EMBL" id="MBD6616439.1"/>
    </source>
</evidence>
<keyword evidence="1" id="KW-0808">Transferase</keyword>
<organism evidence="4 5">
    <name type="scientific">Komarekiella delphini-convector SJRDD-AB1</name>
    <dbReference type="NCBI Taxonomy" id="2593771"/>
    <lineage>
        <taxon>Bacteria</taxon>
        <taxon>Bacillati</taxon>
        <taxon>Cyanobacteriota</taxon>
        <taxon>Cyanophyceae</taxon>
        <taxon>Nostocales</taxon>
        <taxon>Nostocaceae</taxon>
        <taxon>Komarekiella</taxon>
        <taxon>Komarekiella delphini-convector</taxon>
    </lineage>
</organism>
<dbReference type="InterPro" id="IPR022623">
    <property type="entry name" value="Glyco_trans_4"/>
</dbReference>
<keyword evidence="2" id="KW-0697">Rotamase</keyword>
<accession>A0AA40VQQ8</accession>
<dbReference type="InterPro" id="IPR046357">
    <property type="entry name" value="PPIase_dom_sf"/>
</dbReference>
<sequence length="687" mass="78663">MRILFLHPNFPAQFRHLAVALAKDKRNQVFFGTARKEGNLPGVNNVIYSPTREARPETHHYVRPLENAVLQGQGVYRLAEQLKARKFIPDVVYGHSGWGPTLFIKDIFPNSKLLCYFEWFYHAHGSDADFDPNEPLTADDEARIRIKNAPILQDLYSCDRGLSPTYWQRQQFPPEYHNKINVLHDGIDTQFFCPKPGAKLVLPRINLDLSHATEIVTYVARGMEPYRGFPQFIEAVALLQQKRPQCHVVIVGENRVAYGKQLPDGKTYKEVMLEKYALDLGRVHFTGWLPYAEYLQVLQASSVHVYLTRPFVLSWSMLETLSAGCLLIASKTAPVTEVIQDGVNGLLVDFFSPQEIADRIEEALTNPEQMALIRAQARETILKRYDLAQLLPQQMQWIQQQEDDKSNLFLYKKTQLELITTTQENGSNGKHKNPALIQVNNQTVTAQEIIPLLSRYQLLPKLQQELLIDEAMSTTGFAYAPFNCTPEEQAKCCQDFCTKHQLMSESERLSWLEQQGMTETQFLDLATRNLKIEKFKQATWGSQLESYFYQRKKQLDQVVYSLIRTHDAAAAQELYFRLLENEQPFAELAAQYSQGSEAQVGGLIGPVAMSTPHPKLARILAVNQPGQLSPPTRVGDWWVIVRPEKYMPAQLDEPMQQKLLNELFSSWLKEQLQQQNSQKQVEVQKPA</sequence>
<dbReference type="SUPFAM" id="SSF109998">
    <property type="entry name" value="Triger factor/SurA peptide-binding domain-like"/>
    <property type="match status" value="1"/>
</dbReference>
<dbReference type="PROSITE" id="PS50198">
    <property type="entry name" value="PPIC_PPIASE_2"/>
    <property type="match status" value="1"/>
</dbReference>
<dbReference type="Gene3D" id="3.40.50.2000">
    <property type="entry name" value="Glycogen Phosphorylase B"/>
    <property type="match status" value="2"/>
</dbReference>
<dbReference type="InterPro" id="IPR001296">
    <property type="entry name" value="Glyco_trans_1"/>
</dbReference>
<dbReference type="SUPFAM" id="SSF53756">
    <property type="entry name" value="UDP-Glycosyltransferase/glycogen phosphorylase"/>
    <property type="match status" value="1"/>
</dbReference>
<dbReference type="PANTHER" id="PTHR46401">
    <property type="entry name" value="GLYCOSYLTRANSFERASE WBBK-RELATED"/>
    <property type="match status" value="1"/>
</dbReference>
<dbReference type="Pfam" id="PF00639">
    <property type="entry name" value="Rotamase"/>
    <property type="match status" value="1"/>
</dbReference>
<dbReference type="Pfam" id="PF12000">
    <property type="entry name" value="Glyco_trans_4_3"/>
    <property type="match status" value="1"/>
</dbReference>
<comment type="caution">
    <text evidence="4">The sequence shown here is derived from an EMBL/GenBank/DDBJ whole genome shotgun (WGS) entry which is preliminary data.</text>
</comment>
<dbReference type="GO" id="GO:0003755">
    <property type="term" value="F:peptidyl-prolyl cis-trans isomerase activity"/>
    <property type="evidence" value="ECO:0007669"/>
    <property type="project" value="UniProtKB-KW"/>
</dbReference>
<evidence type="ECO:0000259" key="3">
    <source>
        <dbReference type="PROSITE" id="PS50198"/>
    </source>
</evidence>
<dbReference type="SUPFAM" id="SSF54534">
    <property type="entry name" value="FKBP-like"/>
    <property type="match status" value="1"/>
</dbReference>
<evidence type="ECO:0000313" key="5">
    <source>
        <dbReference type="Proteomes" id="UP001165986"/>
    </source>
</evidence>
<gene>
    <name evidence="4" type="ORF">FNW02_11475</name>
</gene>
<evidence type="ECO:0000256" key="1">
    <source>
        <dbReference type="ARBA" id="ARBA00022679"/>
    </source>
</evidence>
<dbReference type="InterPro" id="IPR027304">
    <property type="entry name" value="Trigger_fact/SurA_dom_sf"/>
</dbReference>
<dbReference type="Gene3D" id="3.10.50.40">
    <property type="match status" value="1"/>
</dbReference>
<reference evidence="4" key="1">
    <citation type="submission" date="2019-07" db="EMBL/GenBank/DDBJ databases">
        <title>Toxilogical consequences of a new and cryptic species of cyanobacteria (Komarekiella delphini-convector) recovered from the epidermis of a bottlenose dolphin and 1500 ft. in the air.</title>
        <authorList>
            <person name="Brown A.O."/>
            <person name="Dvorak P."/>
            <person name="Villanueva C.D."/>
            <person name="Foss A.J."/>
            <person name="Garvey A.D."/>
            <person name="Gibson Q.A."/>
            <person name="Johansen J.R."/>
            <person name="Casamatta D.A."/>
        </authorList>
    </citation>
    <scope>NUCLEOTIDE SEQUENCE</scope>
    <source>
        <strain evidence="4">SJRDD-AB1</strain>
    </source>
</reference>